<feature type="region of interest" description="Disordered" evidence="1">
    <location>
        <begin position="211"/>
        <end position="245"/>
    </location>
</feature>
<reference evidence="3" key="1">
    <citation type="submission" date="2016-04" db="EMBL/GenBank/DDBJ databases">
        <title>Complete Genome Sequences of Twelve Strains of a Stable Defined Moderately Diverse Mouse Microbiota 2 (sDMDMm2).</title>
        <authorList>
            <person name="Uchimura Y."/>
            <person name="Wyss M."/>
            <person name="Brugiroux S."/>
            <person name="Limenitakis J.P."/>
            <person name="Stecher B."/>
            <person name="McCoy K.D."/>
            <person name="Macpherson A.J."/>
        </authorList>
    </citation>
    <scope>NUCLEOTIDE SEQUENCE [LARGE SCALE GENOMIC DNA]</scope>
    <source>
        <strain evidence="3">YL27</strain>
    </source>
</reference>
<protein>
    <recommendedName>
        <fullName evidence="4">Conjugal transfer protein TraD</fullName>
    </recommendedName>
</protein>
<dbReference type="STRING" id="1796646.A4V02_06175"/>
<dbReference type="AlphaFoldDB" id="A0A1B1S991"/>
<name>A0A1B1S991_9BACT</name>
<feature type="compositionally biased region" description="Polar residues" evidence="1">
    <location>
        <begin position="30"/>
        <end position="50"/>
    </location>
</feature>
<dbReference type="RefSeq" id="WP_068960687.1">
    <property type="nucleotide sequence ID" value="NZ_CP015402.2"/>
</dbReference>
<feature type="compositionally biased region" description="Basic and acidic residues" evidence="1">
    <location>
        <begin position="234"/>
        <end position="245"/>
    </location>
</feature>
<evidence type="ECO:0000313" key="3">
    <source>
        <dbReference type="Proteomes" id="UP000186351"/>
    </source>
</evidence>
<evidence type="ECO:0000313" key="2">
    <source>
        <dbReference type="EMBL" id="ANU63349.1"/>
    </source>
</evidence>
<sequence>MTVFVVLALLASNIFLAKMLLSKDKEKADSPSTDAASDNTPDPPKNNNEGVSDASVENPIEEKIASVVGESKYDPDTYKQIVKEIVKEVVPLIIEEYGNFADAGFPELEDKKSSIVVPNDKLDEVFSNTTVAELTGEAPEPTEPCADGLDFNDMTTTMNVLKETSNNPEDMEVAQETLRKLDGTVIKEKLSLDPAIQKKILLIELHLPKQTKEETEDTIPEHDQNDSAQSPESQPDKPKRVLFHADIDTSEIDEIDFNVYH</sequence>
<keyword evidence="3" id="KW-1185">Reference proteome</keyword>
<dbReference type="KEGG" id="pary:A4V02_06175"/>
<dbReference type="GeneID" id="65536437"/>
<feature type="compositionally biased region" description="Basic and acidic residues" evidence="1">
    <location>
        <begin position="211"/>
        <end position="225"/>
    </location>
</feature>
<dbReference type="EMBL" id="CP015402">
    <property type="protein sequence ID" value="ANU63349.1"/>
    <property type="molecule type" value="Genomic_DNA"/>
</dbReference>
<dbReference type="OrthoDB" id="1098855at2"/>
<evidence type="ECO:0008006" key="4">
    <source>
        <dbReference type="Google" id="ProtNLM"/>
    </source>
</evidence>
<dbReference type="Proteomes" id="UP000186351">
    <property type="component" value="Chromosome"/>
</dbReference>
<accession>A0A1Z2XJF1</accession>
<organism evidence="2 3">
    <name type="scientific">Muribaculum intestinale</name>
    <dbReference type="NCBI Taxonomy" id="1796646"/>
    <lineage>
        <taxon>Bacteria</taxon>
        <taxon>Pseudomonadati</taxon>
        <taxon>Bacteroidota</taxon>
        <taxon>Bacteroidia</taxon>
        <taxon>Bacteroidales</taxon>
        <taxon>Muribaculaceae</taxon>
        <taxon>Muribaculum</taxon>
    </lineage>
</organism>
<evidence type="ECO:0000256" key="1">
    <source>
        <dbReference type="SAM" id="MobiDB-lite"/>
    </source>
</evidence>
<feature type="region of interest" description="Disordered" evidence="1">
    <location>
        <begin position="26"/>
        <end position="59"/>
    </location>
</feature>
<gene>
    <name evidence="2" type="ORF">A4V02_06175</name>
</gene>
<accession>A0A1B1S991</accession>
<proteinExistence type="predicted"/>